<evidence type="ECO:0000313" key="2">
    <source>
        <dbReference type="Proteomes" id="UP000221080"/>
    </source>
</evidence>
<reference evidence="2" key="1">
    <citation type="journal article" date="2016" name="Nat. Commun.">
        <title>The channel catfish genome sequence provides insights into the evolution of scale formation in teleosts.</title>
        <authorList>
            <person name="Liu Z."/>
            <person name="Liu S."/>
            <person name="Yao J."/>
            <person name="Bao L."/>
            <person name="Zhang J."/>
            <person name="Li Y."/>
            <person name="Jiang C."/>
            <person name="Sun L."/>
            <person name="Wang R."/>
            <person name="Zhang Y."/>
            <person name="Zhou T."/>
            <person name="Zeng Q."/>
            <person name="Fu Q."/>
            <person name="Gao S."/>
            <person name="Li N."/>
            <person name="Koren S."/>
            <person name="Jiang Y."/>
            <person name="Zimin A."/>
            <person name="Xu P."/>
            <person name="Phillippy A.M."/>
            <person name="Geng X."/>
            <person name="Song L."/>
            <person name="Sun F."/>
            <person name="Li C."/>
            <person name="Wang X."/>
            <person name="Chen A."/>
            <person name="Jin Y."/>
            <person name="Yuan Z."/>
            <person name="Yang Y."/>
            <person name="Tan S."/>
            <person name="Peatman E."/>
            <person name="Lu J."/>
            <person name="Qin Z."/>
            <person name="Dunham R."/>
            <person name="Li Z."/>
            <person name="Sonstegard T."/>
            <person name="Feng J."/>
            <person name="Danzmann R.G."/>
            <person name="Schroeder S."/>
            <person name="Scheffler B."/>
            <person name="Duke M.V."/>
            <person name="Ballard L."/>
            <person name="Kucuktas H."/>
            <person name="Kaltenboeck L."/>
            <person name="Liu H."/>
            <person name="Armbruster J."/>
            <person name="Xie Y."/>
            <person name="Kirby M.L."/>
            <person name="Tian Y."/>
            <person name="Flanagan M.E."/>
            <person name="Mu W."/>
            <person name="Waldbieser G.C."/>
        </authorList>
    </citation>
    <scope>NUCLEOTIDE SEQUENCE [LARGE SCALE GENOMIC DNA]</scope>
    <source>
        <strain evidence="2">SDA103</strain>
    </source>
</reference>
<dbReference type="KEGG" id="ipu:108269384"/>
<name>A0A2D0RL97_ICTPU</name>
<evidence type="ECO:0000313" key="3">
    <source>
        <dbReference type="RefSeq" id="XP_017330720.1"/>
    </source>
</evidence>
<feature type="region of interest" description="Disordered" evidence="1">
    <location>
        <begin position="1"/>
        <end position="95"/>
    </location>
</feature>
<keyword evidence="2" id="KW-1185">Reference proteome</keyword>
<dbReference type="GeneID" id="108269384"/>
<gene>
    <name evidence="3" type="primary">LOC108269384</name>
</gene>
<dbReference type="AlphaFoldDB" id="A0A2D0RL97"/>
<accession>A0A2D0RL97</accession>
<proteinExistence type="predicted"/>
<dbReference type="RefSeq" id="XP_017330720.1">
    <property type="nucleotide sequence ID" value="XM_017475231.3"/>
</dbReference>
<dbReference type="Proteomes" id="UP000221080">
    <property type="component" value="Chromosome 8"/>
</dbReference>
<sequence length="134" mass="14902">MDRNSADLDLQDVPPPDPVPLLEPHDILDLPLPPPPTPVLEHLTSSSDSSASPSPLSAISPARPTTLALKAVPRTTGNKENGGSPAQEPKDKEKKIMEEELKKCIEDFRKIRIPKLFPDRKRLWQNDLLKKYNA</sequence>
<reference evidence="3" key="2">
    <citation type="submission" date="2025-08" db="UniProtKB">
        <authorList>
            <consortium name="RefSeq"/>
        </authorList>
    </citation>
    <scope>IDENTIFICATION</scope>
    <source>
        <tissue evidence="3">Blood</tissue>
    </source>
</reference>
<feature type="compositionally biased region" description="Low complexity" evidence="1">
    <location>
        <begin position="39"/>
        <end position="62"/>
    </location>
</feature>
<organism evidence="2 3">
    <name type="scientific">Ictalurus punctatus</name>
    <name type="common">Channel catfish</name>
    <name type="synonym">Silurus punctatus</name>
    <dbReference type="NCBI Taxonomy" id="7998"/>
    <lineage>
        <taxon>Eukaryota</taxon>
        <taxon>Metazoa</taxon>
        <taxon>Chordata</taxon>
        <taxon>Craniata</taxon>
        <taxon>Vertebrata</taxon>
        <taxon>Euteleostomi</taxon>
        <taxon>Actinopterygii</taxon>
        <taxon>Neopterygii</taxon>
        <taxon>Teleostei</taxon>
        <taxon>Ostariophysi</taxon>
        <taxon>Siluriformes</taxon>
        <taxon>Ictaluridae</taxon>
        <taxon>Ictalurus</taxon>
    </lineage>
</organism>
<protein>
    <submittedName>
        <fullName evidence="3">BTB/POZ domain-containing protein KCTD8-like</fullName>
    </submittedName>
</protein>
<evidence type="ECO:0000256" key="1">
    <source>
        <dbReference type="SAM" id="MobiDB-lite"/>
    </source>
</evidence>